<dbReference type="EMBL" id="CAJVQC010000245">
    <property type="protein sequence ID" value="CAG8465175.1"/>
    <property type="molecule type" value="Genomic_DNA"/>
</dbReference>
<protein>
    <submittedName>
        <fullName evidence="1">26351_t:CDS:1</fullName>
    </submittedName>
</protein>
<gene>
    <name evidence="1" type="ORF">RPERSI_LOCUS328</name>
</gene>
<comment type="caution">
    <text evidence="1">The sequence shown here is derived from an EMBL/GenBank/DDBJ whole genome shotgun (WGS) entry which is preliminary data.</text>
</comment>
<evidence type="ECO:0000313" key="1">
    <source>
        <dbReference type="EMBL" id="CAG8465175.1"/>
    </source>
</evidence>
<reference evidence="1" key="1">
    <citation type="submission" date="2021-06" db="EMBL/GenBank/DDBJ databases">
        <authorList>
            <person name="Kallberg Y."/>
            <person name="Tangrot J."/>
            <person name="Rosling A."/>
        </authorList>
    </citation>
    <scope>NUCLEOTIDE SEQUENCE</scope>
    <source>
        <strain evidence="1">MA461A</strain>
    </source>
</reference>
<organism evidence="1 2">
    <name type="scientific">Racocetra persica</name>
    <dbReference type="NCBI Taxonomy" id="160502"/>
    <lineage>
        <taxon>Eukaryota</taxon>
        <taxon>Fungi</taxon>
        <taxon>Fungi incertae sedis</taxon>
        <taxon>Mucoromycota</taxon>
        <taxon>Glomeromycotina</taxon>
        <taxon>Glomeromycetes</taxon>
        <taxon>Diversisporales</taxon>
        <taxon>Gigasporaceae</taxon>
        <taxon>Racocetra</taxon>
    </lineage>
</organism>
<evidence type="ECO:0000313" key="2">
    <source>
        <dbReference type="Proteomes" id="UP000789920"/>
    </source>
</evidence>
<proteinExistence type="predicted"/>
<dbReference type="Proteomes" id="UP000789920">
    <property type="component" value="Unassembled WGS sequence"/>
</dbReference>
<sequence>MPIAKAGDRTIYYIVSSSAFAIDSVMPKLHQYEVDYTSGLL</sequence>
<keyword evidence="2" id="KW-1185">Reference proteome</keyword>
<name>A0ACA9KC55_9GLOM</name>
<accession>A0ACA9KC55</accession>